<dbReference type="PANTHER" id="PTHR24324:SF5">
    <property type="entry name" value="HEMATOPOIETICALLY-EXPRESSED HOMEOBOX PROTEIN HHEX"/>
    <property type="match status" value="1"/>
</dbReference>
<feature type="compositionally biased region" description="Polar residues" evidence="7">
    <location>
        <begin position="261"/>
        <end position="270"/>
    </location>
</feature>
<evidence type="ECO:0000256" key="5">
    <source>
        <dbReference type="PROSITE-ProRule" id="PRU00108"/>
    </source>
</evidence>
<dbReference type="GO" id="GO:0000981">
    <property type="term" value="F:DNA-binding transcription factor activity, RNA polymerase II-specific"/>
    <property type="evidence" value="ECO:0007669"/>
    <property type="project" value="InterPro"/>
</dbReference>
<feature type="DNA-binding region" description="Homeobox" evidence="5">
    <location>
        <begin position="181"/>
        <end position="240"/>
    </location>
</feature>
<keyword evidence="2 5" id="KW-0238">DNA-binding</keyword>
<dbReference type="FunFam" id="1.10.10.60:FF:000379">
    <property type="entry name" value="Hex homeobox"/>
    <property type="match status" value="1"/>
</dbReference>
<evidence type="ECO:0000256" key="7">
    <source>
        <dbReference type="SAM" id="MobiDB-lite"/>
    </source>
</evidence>
<dbReference type="Gene3D" id="1.10.10.60">
    <property type="entry name" value="Homeodomain-like"/>
    <property type="match status" value="1"/>
</dbReference>
<dbReference type="InterPro" id="IPR001356">
    <property type="entry name" value="HD"/>
</dbReference>
<feature type="compositionally biased region" description="Polar residues" evidence="7">
    <location>
        <begin position="99"/>
        <end position="108"/>
    </location>
</feature>
<dbReference type="EnsemblMetazoa" id="AFUN016362-RA">
    <property type="protein sequence ID" value="AFUN016362-PA"/>
    <property type="gene ID" value="AFUN016362"/>
</dbReference>
<dbReference type="AlphaFoldDB" id="A0A1Y9HDP0"/>
<keyword evidence="4 5" id="KW-0539">Nucleus</keyword>
<evidence type="ECO:0000256" key="1">
    <source>
        <dbReference type="ARBA" id="ARBA00004123"/>
    </source>
</evidence>
<feature type="region of interest" description="Disordered" evidence="7">
    <location>
        <begin position="39"/>
        <end position="114"/>
    </location>
</feature>
<dbReference type="InterPro" id="IPR017970">
    <property type="entry name" value="Homeobox_CS"/>
</dbReference>
<reference evidence="9" key="1">
    <citation type="submission" date="2020-05" db="UniProtKB">
        <authorList>
            <consortium name="EnsemblMetazoa"/>
        </authorList>
    </citation>
    <scope>IDENTIFICATION</scope>
    <source>
        <strain evidence="9">FUMOZ</strain>
    </source>
</reference>
<evidence type="ECO:0000256" key="2">
    <source>
        <dbReference type="ARBA" id="ARBA00023125"/>
    </source>
</evidence>
<dbReference type="PROSITE" id="PS00027">
    <property type="entry name" value="HOMEOBOX_1"/>
    <property type="match status" value="1"/>
</dbReference>
<organism evidence="9">
    <name type="scientific">Anopheles funestus</name>
    <name type="common">African malaria mosquito</name>
    <dbReference type="NCBI Taxonomy" id="62324"/>
    <lineage>
        <taxon>Eukaryota</taxon>
        <taxon>Metazoa</taxon>
        <taxon>Ecdysozoa</taxon>
        <taxon>Arthropoda</taxon>
        <taxon>Hexapoda</taxon>
        <taxon>Insecta</taxon>
        <taxon>Pterygota</taxon>
        <taxon>Neoptera</taxon>
        <taxon>Endopterygota</taxon>
        <taxon>Diptera</taxon>
        <taxon>Nematocera</taxon>
        <taxon>Culicoidea</taxon>
        <taxon>Culicidae</taxon>
        <taxon>Anophelinae</taxon>
        <taxon>Anopheles</taxon>
    </lineage>
</organism>
<dbReference type="Pfam" id="PF00046">
    <property type="entry name" value="Homeodomain"/>
    <property type="match status" value="1"/>
</dbReference>
<dbReference type="GO" id="GO:0005634">
    <property type="term" value="C:nucleus"/>
    <property type="evidence" value="ECO:0007669"/>
    <property type="project" value="UniProtKB-SubCell"/>
</dbReference>
<dbReference type="GO" id="GO:0030154">
    <property type="term" value="P:cell differentiation"/>
    <property type="evidence" value="ECO:0007669"/>
    <property type="project" value="TreeGrafter"/>
</dbReference>
<comment type="subcellular location">
    <subcellularLocation>
        <location evidence="1 5 6">Nucleus</location>
    </subcellularLocation>
</comment>
<evidence type="ECO:0000256" key="6">
    <source>
        <dbReference type="RuleBase" id="RU000682"/>
    </source>
</evidence>
<feature type="compositionally biased region" description="Low complexity" evidence="7">
    <location>
        <begin position="53"/>
        <end position="70"/>
    </location>
</feature>
<feature type="compositionally biased region" description="Basic and acidic residues" evidence="7">
    <location>
        <begin position="306"/>
        <end position="321"/>
    </location>
</feature>
<dbReference type="InterPro" id="IPR009057">
    <property type="entry name" value="Homeodomain-like_sf"/>
</dbReference>
<keyword evidence="3 5" id="KW-0371">Homeobox</keyword>
<dbReference type="SMART" id="SM00389">
    <property type="entry name" value="HOX"/>
    <property type="match status" value="1"/>
</dbReference>
<protein>
    <recommendedName>
        <fullName evidence="8">Homeobox domain-containing protein</fullName>
    </recommendedName>
</protein>
<dbReference type="STRING" id="62324.A0A1Y9HDP0"/>
<dbReference type="PANTHER" id="PTHR24324">
    <property type="entry name" value="HOMEOBOX PROTEIN HHEX"/>
    <property type="match status" value="1"/>
</dbReference>
<dbReference type="VEuPathDB" id="VectorBase:AFUN2_010265"/>
<feature type="region of interest" description="Disordered" evidence="7">
    <location>
        <begin position="240"/>
        <end position="337"/>
    </location>
</feature>
<dbReference type="VEuPathDB" id="VectorBase:AFUN016362"/>
<dbReference type="InterPro" id="IPR051000">
    <property type="entry name" value="Homeobox_DNA-bind_prot"/>
</dbReference>
<accession>A0A1Y9HDP0</accession>
<dbReference type="SUPFAM" id="SSF46689">
    <property type="entry name" value="Homeodomain-like"/>
    <property type="match status" value="1"/>
</dbReference>
<name>A0A1Y9HDP0_ANOFN</name>
<feature type="compositionally biased region" description="Polar residues" evidence="7">
    <location>
        <begin position="41"/>
        <end position="52"/>
    </location>
</feature>
<dbReference type="CDD" id="cd00086">
    <property type="entry name" value="homeodomain"/>
    <property type="match status" value="1"/>
</dbReference>
<feature type="domain" description="Homeobox" evidence="8">
    <location>
        <begin position="179"/>
        <end position="239"/>
    </location>
</feature>
<evidence type="ECO:0000256" key="4">
    <source>
        <dbReference type="ARBA" id="ARBA00023242"/>
    </source>
</evidence>
<dbReference type="PROSITE" id="PS50071">
    <property type="entry name" value="HOMEOBOX_2"/>
    <property type="match status" value="1"/>
</dbReference>
<evidence type="ECO:0000256" key="3">
    <source>
        <dbReference type="ARBA" id="ARBA00023155"/>
    </source>
</evidence>
<dbReference type="GO" id="GO:0000978">
    <property type="term" value="F:RNA polymerase II cis-regulatory region sequence-specific DNA binding"/>
    <property type="evidence" value="ECO:0007669"/>
    <property type="project" value="TreeGrafter"/>
</dbReference>
<proteinExistence type="predicted"/>
<sequence>MKMGSSKRKSSFRIDDILHQQRVEQQNLLYQHHHHTGRLAGTSTANSLSSETGSGHSVGHSASGSSYGSGTLQSHTALPPDCGTPPGSPVLASPLAISAGSNGTTGRSESPKKPTAMYPGLLDFSKNVIPIPLQFGMPAFNPLNAAYLEHYASVLHKASPRVWPFYPHPYSYLLPTCGSKRKGGQVRFTPQQTQSLEKRFSNHKYLSPEDRRNLAIQLKLSDRQVKTWFQNRRAKWRRANSVCQSTDGLGSSDGMSDVAKMSSTTGTNGAANRPAHSKYTSENDEDDGADEGMARYGRRTSSSLEFDGKSTDSYSDRGSSEDRDDDEDDPASPIDVI</sequence>
<evidence type="ECO:0000313" key="9">
    <source>
        <dbReference type="EnsemblMetazoa" id="AFUN016362-PA"/>
    </source>
</evidence>
<evidence type="ECO:0000259" key="8">
    <source>
        <dbReference type="PROSITE" id="PS50071"/>
    </source>
</evidence>